<keyword evidence="2" id="KW-1185">Reference proteome</keyword>
<comment type="caution">
    <text evidence="1">The sequence shown here is derived from an EMBL/GenBank/DDBJ whole genome shotgun (WGS) entry which is preliminary data.</text>
</comment>
<protein>
    <submittedName>
        <fullName evidence="1">Uncharacterized protein</fullName>
    </submittedName>
</protein>
<sequence length="753" mass="78188">MSTRVLPGQPLMPLAMLLGPLGPRQPAGLSAARRFGLALGAAGLAALATPALLPPPAAPPPLRLAEPLRPAEDRATASLERAVAAQPDNPAPLRRLATQLRASHRPVQLAEVLERLHALTGDPAALREAMMLRRDLGDAEAARLALERLSAIGATTDEEARQLAALRIEAGDAAGAFAGLHAAIGRNPTPELALRAMQAAARLPDPAMAMRPLGALLAEVAPDLMEALRRVLMKDGRPDLALYLLEGLPAETLAQPAIALAVAQAEARAGWGGAALARLMALRATAGLPPGGGAQLIDLALAEGQLEEAFTVAALLPTDAWPAGLPLRLLEAARAARDPSLARRLDPSRLAARPEAAAVLALARGDRAEARRYAQLALDQPPATAEGARGLAAVLRELGLDQAAQDRLRREIQAAPDAQAIRLFAELANLPSRRAAALPLLERLRGDSPVAGEAWLRLALAEDKLEDAVRFLHGGGTAPAPALAEALTLAAQRRLPALAEAASAALRSLPGLPEGWTAEEVAVTAALARPLGPANLAAALNLLDWAGDIEARDRVVALLAAAPEVAGAGLFGAAQHPALPRLLRGAQARDEAGRDRLALVSVLAPAEALPLLAQRAAEDPARFGPPLVLARLRGEGAGPGLEALRALLPQLDRTQREAALFLVLAAAPQDSQAALRQLAGAVLGAGWHARYEAALDRQGRRAELLAALRIRAALAEATPEGLAERQEIAARLTALGDAEGARAVLRGEIEELP</sequence>
<evidence type="ECO:0000313" key="2">
    <source>
        <dbReference type="Proteomes" id="UP001595420"/>
    </source>
</evidence>
<accession>A0ABV7BVB7</accession>
<dbReference type="EMBL" id="JBHRSB010000003">
    <property type="protein sequence ID" value="MFC3000508.1"/>
    <property type="molecule type" value="Genomic_DNA"/>
</dbReference>
<dbReference type="RefSeq" id="WP_216836601.1">
    <property type="nucleotide sequence ID" value="NZ_JAFNJS010000003.1"/>
</dbReference>
<proteinExistence type="predicted"/>
<reference evidence="2" key="1">
    <citation type="journal article" date="2019" name="Int. J. Syst. Evol. Microbiol.">
        <title>The Global Catalogue of Microorganisms (GCM) 10K type strain sequencing project: providing services to taxonomists for standard genome sequencing and annotation.</title>
        <authorList>
            <consortium name="The Broad Institute Genomics Platform"/>
            <consortium name="The Broad Institute Genome Sequencing Center for Infectious Disease"/>
            <person name="Wu L."/>
            <person name="Ma J."/>
        </authorList>
    </citation>
    <scope>NUCLEOTIDE SEQUENCE [LARGE SCALE GENOMIC DNA]</scope>
    <source>
        <strain evidence="2">CGMCC 1.16855</strain>
    </source>
</reference>
<organism evidence="1 2">
    <name type="scientific">Falsiroseomonas tokyonensis</name>
    <dbReference type="NCBI Taxonomy" id="430521"/>
    <lineage>
        <taxon>Bacteria</taxon>
        <taxon>Pseudomonadati</taxon>
        <taxon>Pseudomonadota</taxon>
        <taxon>Alphaproteobacteria</taxon>
        <taxon>Acetobacterales</taxon>
        <taxon>Roseomonadaceae</taxon>
        <taxon>Falsiroseomonas</taxon>
    </lineage>
</organism>
<dbReference type="Proteomes" id="UP001595420">
    <property type="component" value="Unassembled WGS sequence"/>
</dbReference>
<evidence type="ECO:0000313" key="1">
    <source>
        <dbReference type="EMBL" id="MFC3000508.1"/>
    </source>
</evidence>
<name>A0ABV7BVB7_9PROT</name>
<gene>
    <name evidence="1" type="ORF">ACFOD3_11430</name>
</gene>